<keyword evidence="5" id="KW-1185">Reference proteome</keyword>
<dbReference type="InterPro" id="IPR018511">
    <property type="entry name" value="Hemolysin-typ_Ca-bd_CS"/>
</dbReference>
<dbReference type="InterPro" id="IPR050557">
    <property type="entry name" value="RTX_toxin/Mannuronan_C5-epim"/>
</dbReference>
<sequence>MPRTRRSTRAGLALLAAAAVYISVTGVPAQAVSSAGLASVSGTKVQYKSARGKQSAVVLTRSGNTVTIDDRVAIKIGKGCKAVKGDKTKAKCRTSAAPTRVRVWTYDRKDSIVNRTGLGMTAYAGTGNDKVTGGPRGDYLYGDEGNDKIYGLAGDDHIFGDEGNDTLYGGDGRDEILDGSGTDVIRGGNGNDWFGGYSGNDKWYGEAGGDVFSPMQPYGKKEWAADADYFSGGSGRDGVDYRGYSKAVSLDLDGVKGDDGAKGEKDTIAADVEDLAGGSGNDRLIGNGAGNWLDGGDGNDVMYGHGGVDDLTGFGGADKMYGGAGDDWLDGREDGDRDTVTDLFDGGAHDEFGDSCVVKTGARTTGCENFYPSF</sequence>
<dbReference type="Gene3D" id="2.150.10.10">
    <property type="entry name" value="Serralysin-like metalloprotease, C-terminal"/>
    <property type="match status" value="2"/>
</dbReference>
<protein>
    <submittedName>
        <fullName evidence="4">Hemolysin type calcium-binding protein</fullName>
    </submittedName>
</protein>
<feature type="signal peptide" evidence="3">
    <location>
        <begin position="1"/>
        <end position="29"/>
    </location>
</feature>
<dbReference type="GO" id="GO:0005576">
    <property type="term" value="C:extracellular region"/>
    <property type="evidence" value="ECO:0007669"/>
    <property type="project" value="UniProtKB-SubCell"/>
</dbReference>
<dbReference type="Proteomes" id="UP000249341">
    <property type="component" value="Unassembled WGS sequence"/>
</dbReference>
<dbReference type="Pfam" id="PF00353">
    <property type="entry name" value="HemolysinCabind"/>
    <property type="match status" value="4"/>
</dbReference>
<dbReference type="PANTHER" id="PTHR38340:SF1">
    <property type="entry name" value="S-LAYER PROTEIN"/>
    <property type="match status" value="1"/>
</dbReference>
<keyword evidence="3" id="KW-0732">Signal</keyword>
<dbReference type="InterPro" id="IPR011049">
    <property type="entry name" value="Serralysin-like_metalloprot_C"/>
</dbReference>
<proteinExistence type="predicted"/>
<comment type="caution">
    <text evidence="4">The sequence shown here is derived from an EMBL/GenBank/DDBJ whole genome shotgun (WGS) entry which is preliminary data.</text>
</comment>
<name>A0A327ZLQ4_9ACTN</name>
<dbReference type="PRINTS" id="PR00313">
    <property type="entry name" value="CABNDNGRPT"/>
</dbReference>
<dbReference type="EMBL" id="QLMJ01000003">
    <property type="protein sequence ID" value="RAK40167.1"/>
    <property type="molecule type" value="Genomic_DNA"/>
</dbReference>
<organism evidence="4 5">
    <name type="scientific">Actinoplanes lutulentus</name>
    <dbReference type="NCBI Taxonomy" id="1287878"/>
    <lineage>
        <taxon>Bacteria</taxon>
        <taxon>Bacillati</taxon>
        <taxon>Actinomycetota</taxon>
        <taxon>Actinomycetes</taxon>
        <taxon>Micromonosporales</taxon>
        <taxon>Micromonosporaceae</taxon>
        <taxon>Actinoplanes</taxon>
    </lineage>
</organism>
<comment type="subcellular location">
    <subcellularLocation>
        <location evidence="1">Secreted</location>
    </subcellularLocation>
</comment>
<dbReference type="SUPFAM" id="SSF51120">
    <property type="entry name" value="beta-Roll"/>
    <property type="match status" value="2"/>
</dbReference>
<evidence type="ECO:0000256" key="2">
    <source>
        <dbReference type="ARBA" id="ARBA00022525"/>
    </source>
</evidence>
<accession>A0A327ZLQ4</accession>
<dbReference type="OrthoDB" id="3281695at2"/>
<evidence type="ECO:0000256" key="1">
    <source>
        <dbReference type="ARBA" id="ARBA00004613"/>
    </source>
</evidence>
<evidence type="ECO:0000313" key="5">
    <source>
        <dbReference type="Proteomes" id="UP000249341"/>
    </source>
</evidence>
<dbReference type="PANTHER" id="PTHR38340">
    <property type="entry name" value="S-LAYER PROTEIN"/>
    <property type="match status" value="1"/>
</dbReference>
<feature type="chain" id="PRO_5038749357" evidence="3">
    <location>
        <begin position="30"/>
        <end position="374"/>
    </location>
</feature>
<dbReference type="PROSITE" id="PS00330">
    <property type="entry name" value="HEMOLYSIN_CALCIUM"/>
    <property type="match status" value="1"/>
</dbReference>
<gene>
    <name evidence="4" type="ORF">B0I29_103197</name>
</gene>
<evidence type="ECO:0000313" key="4">
    <source>
        <dbReference type="EMBL" id="RAK40167.1"/>
    </source>
</evidence>
<dbReference type="GO" id="GO:0005509">
    <property type="term" value="F:calcium ion binding"/>
    <property type="evidence" value="ECO:0007669"/>
    <property type="project" value="InterPro"/>
</dbReference>
<reference evidence="4 5" key="1">
    <citation type="submission" date="2018-06" db="EMBL/GenBank/DDBJ databases">
        <title>Genomic Encyclopedia of Type Strains, Phase III (KMG-III): the genomes of soil and plant-associated and newly described type strains.</title>
        <authorList>
            <person name="Whitman W."/>
        </authorList>
    </citation>
    <scope>NUCLEOTIDE SEQUENCE [LARGE SCALE GENOMIC DNA]</scope>
    <source>
        <strain evidence="4 5">CGMCC 4.7090</strain>
    </source>
</reference>
<dbReference type="RefSeq" id="WP_111648230.1">
    <property type="nucleotide sequence ID" value="NZ_JACHWI010000009.1"/>
</dbReference>
<evidence type="ECO:0000256" key="3">
    <source>
        <dbReference type="SAM" id="SignalP"/>
    </source>
</evidence>
<dbReference type="AlphaFoldDB" id="A0A327ZLQ4"/>
<keyword evidence="2" id="KW-0964">Secreted</keyword>
<dbReference type="InterPro" id="IPR001343">
    <property type="entry name" value="Hemolysn_Ca-bd"/>
</dbReference>